<organism evidence="2 3">
    <name type="scientific">Talaromyces atroroseus</name>
    <dbReference type="NCBI Taxonomy" id="1441469"/>
    <lineage>
        <taxon>Eukaryota</taxon>
        <taxon>Fungi</taxon>
        <taxon>Dikarya</taxon>
        <taxon>Ascomycota</taxon>
        <taxon>Pezizomycotina</taxon>
        <taxon>Eurotiomycetes</taxon>
        <taxon>Eurotiomycetidae</taxon>
        <taxon>Eurotiales</taxon>
        <taxon>Trichocomaceae</taxon>
        <taxon>Talaromyces</taxon>
        <taxon>Talaromyces sect. Trachyspermi</taxon>
    </lineage>
</organism>
<sequence length="456" mass="49236">MDATILPSTTAMSADAVPGQQHHSIVARVGNPGASPSSKRHAAPWPQSAFAESLKNAHVRSPASLLRSQVDAQPQPSRGHKRSATGEIKPAIRHQNHRQFPGNGLNGHLRTASVDSTGNRIAELSAQLRGRLSYAAAKVEQSRQLRRQGDRVSPQTGTSDVRDARQSVQGSHRLHNGFSEDSVVSAPALSQSHISSLKVTNGTTNQARARPAPQPSSMLQTPRLAPPVDITAGDRLRTARRRPNPNEVDGIPSHNSLSRHRRHHSEQEGDTALTSDPRWANTPETSLLTPSQSRLNDQVLAPLLSSNQSPVKRRTPSQNALMEKDAIETLLFMSSPENSGYHSSSRVTKSSVSVSIEAQMAASAHDSSQGSNVSRSNQMGTFDSFNHKVLRTALPAPRAGNHSINLETQAGDEIDRLLDQMEVDRGSDVESRLVSYESDIGASEQFGAYELGDACK</sequence>
<feature type="compositionally biased region" description="Basic and acidic residues" evidence="1">
    <location>
        <begin position="140"/>
        <end position="150"/>
    </location>
</feature>
<feature type="region of interest" description="Disordered" evidence="1">
    <location>
        <begin position="140"/>
        <end position="179"/>
    </location>
</feature>
<reference evidence="2 3" key="1">
    <citation type="submission" date="2015-06" db="EMBL/GenBank/DDBJ databases">
        <title>Talaromyces atroroseus IBT 11181 draft genome.</title>
        <authorList>
            <person name="Rasmussen K.B."/>
            <person name="Rasmussen S."/>
            <person name="Petersen B."/>
            <person name="Sicheritz-Ponten T."/>
            <person name="Mortensen U.H."/>
            <person name="Thrane U."/>
        </authorList>
    </citation>
    <scope>NUCLEOTIDE SEQUENCE [LARGE SCALE GENOMIC DNA]</scope>
    <source>
        <strain evidence="2 3">IBT 11181</strain>
    </source>
</reference>
<proteinExistence type="predicted"/>
<feature type="compositionally biased region" description="Polar residues" evidence="1">
    <location>
        <begin position="282"/>
        <end position="294"/>
    </location>
</feature>
<feature type="region of interest" description="Disordered" evidence="1">
    <location>
        <begin position="361"/>
        <end position="380"/>
    </location>
</feature>
<name>A0A225AII1_TALAT</name>
<feature type="region of interest" description="Disordered" evidence="1">
    <location>
        <begin position="197"/>
        <end position="294"/>
    </location>
</feature>
<dbReference type="Proteomes" id="UP000214365">
    <property type="component" value="Unassembled WGS sequence"/>
</dbReference>
<evidence type="ECO:0000313" key="3">
    <source>
        <dbReference type="Proteomes" id="UP000214365"/>
    </source>
</evidence>
<feature type="region of interest" description="Disordered" evidence="1">
    <location>
        <begin position="1"/>
        <end position="55"/>
    </location>
</feature>
<dbReference type="STRING" id="1441469.A0A225AII1"/>
<evidence type="ECO:0000313" key="2">
    <source>
        <dbReference type="EMBL" id="OKL58054.1"/>
    </source>
</evidence>
<dbReference type="RefSeq" id="XP_020118175.1">
    <property type="nucleotide sequence ID" value="XM_020268988.1"/>
</dbReference>
<evidence type="ECO:0000256" key="1">
    <source>
        <dbReference type="SAM" id="MobiDB-lite"/>
    </source>
</evidence>
<comment type="caution">
    <text evidence="2">The sequence shown here is derived from an EMBL/GenBank/DDBJ whole genome shotgun (WGS) entry which is preliminary data.</text>
</comment>
<feature type="compositionally biased region" description="Polar residues" evidence="1">
    <location>
        <begin position="1"/>
        <end position="12"/>
    </location>
</feature>
<dbReference type="OrthoDB" id="2359117at2759"/>
<feature type="compositionally biased region" description="Polar residues" evidence="1">
    <location>
        <begin position="197"/>
        <end position="207"/>
    </location>
</feature>
<dbReference type="EMBL" id="LFMY01000010">
    <property type="protein sequence ID" value="OKL58054.1"/>
    <property type="molecule type" value="Genomic_DNA"/>
</dbReference>
<keyword evidence="3" id="KW-1185">Reference proteome</keyword>
<feature type="region of interest" description="Disordered" evidence="1">
    <location>
        <begin position="91"/>
        <end position="112"/>
    </location>
</feature>
<accession>A0A225AII1</accession>
<protein>
    <submittedName>
        <fullName evidence="2">Uncharacterized protein</fullName>
    </submittedName>
</protein>
<feature type="compositionally biased region" description="Polar residues" evidence="1">
    <location>
        <begin position="365"/>
        <end position="380"/>
    </location>
</feature>
<dbReference type="GeneID" id="31006438"/>
<dbReference type="AlphaFoldDB" id="A0A225AII1"/>
<gene>
    <name evidence="2" type="ORF">UA08_06683</name>
</gene>